<dbReference type="EMBL" id="SZWF01000026">
    <property type="protein sequence ID" value="KAA9393115.1"/>
    <property type="molecule type" value="Genomic_DNA"/>
</dbReference>
<evidence type="ECO:0008006" key="4">
    <source>
        <dbReference type="Google" id="ProtNLM"/>
    </source>
</evidence>
<evidence type="ECO:0000256" key="1">
    <source>
        <dbReference type="SAM" id="SignalP"/>
    </source>
</evidence>
<feature type="chain" id="PRO_5039378514" description="DUF3558 domain-containing protein" evidence="1">
    <location>
        <begin position="23"/>
        <end position="114"/>
    </location>
</feature>
<dbReference type="PROSITE" id="PS51257">
    <property type="entry name" value="PROKAR_LIPOPROTEIN"/>
    <property type="match status" value="1"/>
</dbReference>
<gene>
    <name evidence="2" type="ORF">FCK90_13775</name>
</gene>
<dbReference type="RefSeq" id="WP_158034888.1">
    <property type="nucleotide sequence ID" value="NZ_ML708630.1"/>
</dbReference>
<name>A0A5J5KW46_9MICC</name>
<protein>
    <recommendedName>
        <fullName evidence="4">DUF3558 domain-containing protein</fullName>
    </recommendedName>
</protein>
<feature type="signal peptide" evidence="1">
    <location>
        <begin position="1"/>
        <end position="22"/>
    </location>
</feature>
<comment type="caution">
    <text evidence="2">The sequence shown here is derived from an EMBL/GenBank/DDBJ whole genome shotgun (WGS) entry which is preliminary data.</text>
</comment>
<keyword evidence="1" id="KW-0732">Signal</keyword>
<keyword evidence="3" id="KW-1185">Reference proteome</keyword>
<evidence type="ECO:0000313" key="2">
    <source>
        <dbReference type="EMBL" id="KAA9393115.1"/>
    </source>
</evidence>
<proteinExistence type="predicted"/>
<accession>A0A5J5KW46</accession>
<evidence type="ECO:0000313" key="3">
    <source>
        <dbReference type="Proteomes" id="UP000325957"/>
    </source>
</evidence>
<sequence>MRRIPLSVAASVVGLLALSACGSEPLTERSFDSVADLRSAVTDQDLTCDSEDVVHGDGYKESMSCGDNVWLILFEDEQQKNARVDQYEESNSSYVDGPNWVVVAPQAELDRITN</sequence>
<dbReference type="AlphaFoldDB" id="A0A5J5KW46"/>
<dbReference type="OrthoDB" id="4881351at2"/>
<reference evidence="2 3" key="1">
    <citation type="submission" date="2019-05" db="EMBL/GenBank/DDBJ databases">
        <title>Kocuria coralli sp. nov., a novel actinobacterium isolated from coral reef seawater.</title>
        <authorList>
            <person name="Li J."/>
        </authorList>
    </citation>
    <scope>NUCLEOTIDE SEQUENCE [LARGE SCALE GENOMIC DNA]</scope>
    <source>
        <strain evidence="2 3">SCSIO 13007</strain>
    </source>
</reference>
<organism evidence="2 3">
    <name type="scientific">Kocuria coralli</name>
    <dbReference type="NCBI Taxonomy" id="1461025"/>
    <lineage>
        <taxon>Bacteria</taxon>
        <taxon>Bacillati</taxon>
        <taxon>Actinomycetota</taxon>
        <taxon>Actinomycetes</taxon>
        <taxon>Micrococcales</taxon>
        <taxon>Micrococcaceae</taxon>
        <taxon>Kocuria</taxon>
    </lineage>
</organism>
<dbReference type="Proteomes" id="UP000325957">
    <property type="component" value="Unassembled WGS sequence"/>
</dbReference>